<evidence type="ECO:0000256" key="1">
    <source>
        <dbReference type="ARBA" id="ARBA00004323"/>
    </source>
</evidence>
<proteinExistence type="inferred from homology"/>
<evidence type="ECO:0000256" key="8">
    <source>
        <dbReference type="ARBA" id="ARBA00023034"/>
    </source>
</evidence>
<evidence type="ECO:0000256" key="2">
    <source>
        <dbReference type="ARBA" id="ARBA00008661"/>
    </source>
</evidence>
<reference evidence="11" key="2">
    <citation type="submission" date="2025-08" db="UniProtKB">
        <authorList>
            <consortium name="Ensembl"/>
        </authorList>
    </citation>
    <scope>IDENTIFICATION</scope>
</reference>
<dbReference type="GO" id="GO:0016758">
    <property type="term" value="F:hexosyltransferase activity"/>
    <property type="evidence" value="ECO:0007669"/>
    <property type="project" value="InterPro"/>
</dbReference>
<dbReference type="eggNOG" id="KOG2287">
    <property type="taxonomic scope" value="Eukaryota"/>
</dbReference>
<sequence length="250" mass="29393">MNRFFKSKRTRAVLFLLFLLGFFSWHSKHIFIKLYHSPTVHQHVKFALPTKYATNIKEPQHIETHFVKNPTTLLFHHMKNDLVIFFVKSAPENIARRMMIRKTWGSVKYINGKQLFVVFLIGTPVNQSQHHLLDDEKQCFDDILQSTQPDTYANLTLKILGAFRWIINHLNSIRTFYIFTNDNCVINISKTIAFLRKIKERQAMYCGFQYEKQSGVIRGEGKWGVNWLQYSATEYPDFCRGVMVILTPAL</sequence>
<evidence type="ECO:0000313" key="11">
    <source>
        <dbReference type="Ensembl" id="ENSCSAVP00000017017.1"/>
    </source>
</evidence>
<comment type="similarity">
    <text evidence="2 10">Belongs to the glycosyltransferase 31 family.</text>
</comment>
<keyword evidence="9" id="KW-0472">Membrane</keyword>
<organism evidence="11 12">
    <name type="scientific">Ciona savignyi</name>
    <name type="common">Pacific transparent sea squirt</name>
    <dbReference type="NCBI Taxonomy" id="51511"/>
    <lineage>
        <taxon>Eukaryota</taxon>
        <taxon>Metazoa</taxon>
        <taxon>Chordata</taxon>
        <taxon>Tunicata</taxon>
        <taxon>Ascidiacea</taxon>
        <taxon>Phlebobranchia</taxon>
        <taxon>Cionidae</taxon>
        <taxon>Ciona</taxon>
    </lineage>
</organism>
<dbReference type="Gene3D" id="3.90.550.50">
    <property type="match status" value="1"/>
</dbReference>
<accession>H2ZHF1</accession>
<dbReference type="PANTHER" id="PTHR11214:SF283">
    <property type="entry name" value="N-ACETYLLACTOSAMINIDE BETA-1,3-N-ACETYLGLUCOSAMINYLTRANSFERASE 4-LIKE"/>
    <property type="match status" value="1"/>
</dbReference>
<keyword evidence="7" id="KW-1133">Transmembrane helix</keyword>
<dbReference type="Ensembl" id="ENSCSAVT00000017200.1">
    <property type="protein sequence ID" value="ENSCSAVP00000017017.1"/>
    <property type="gene ID" value="ENSCSAVG00000010014.1"/>
</dbReference>
<dbReference type="GO" id="GO:0000139">
    <property type="term" value="C:Golgi membrane"/>
    <property type="evidence" value="ECO:0007669"/>
    <property type="project" value="UniProtKB-SubCell"/>
</dbReference>
<dbReference type="GeneTree" id="ENSGT00940000163442"/>
<evidence type="ECO:0000256" key="9">
    <source>
        <dbReference type="ARBA" id="ARBA00023136"/>
    </source>
</evidence>
<keyword evidence="12" id="KW-1185">Reference proteome</keyword>
<keyword evidence="4" id="KW-0808">Transferase</keyword>
<dbReference type="STRING" id="51511.ENSCSAVP00000017017"/>
<dbReference type="InParanoid" id="H2ZHF1"/>
<evidence type="ECO:0000256" key="10">
    <source>
        <dbReference type="RuleBase" id="RU363063"/>
    </source>
</evidence>
<evidence type="ECO:0000256" key="6">
    <source>
        <dbReference type="ARBA" id="ARBA00022968"/>
    </source>
</evidence>
<keyword evidence="6" id="KW-0735">Signal-anchor</keyword>
<comment type="subcellular location">
    <subcellularLocation>
        <location evidence="1 10">Golgi apparatus membrane</location>
        <topology evidence="1 10">Single-pass type II membrane protein</topology>
    </subcellularLocation>
</comment>
<keyword evidence="5" id="KW-0812">Transmembrane</keyword>
<evidence type="ECO:0000256" key="4">
    <source>
        <dbReference type="ARBA" id="ARBA00022679"/>
    </source>
</evidence>
<protein>
    <recommendedName>
        <fullName evidence="10">Hexosyltransferase</fullName>
        <ecNumber evidence="10">2.4.1.-</ecNumber>
    </recommendedName>
</protein>
<name>H2ZHF1_CIOSA</name>
<dbReference type="InterPro" id="IPR002659">
    <property type="entry name" value="Glyco_trans_31"/>
</dbReference>
<dbReference type="Proteomes" id="UP000007875">
    <property type="component" value="Unassembled WGS sequence"/>
</dbReference>
<dbReference type="OMA" id="IFTNDNC"/>
<evidence type="ECO:0000256" key="5">
    <source>
        <dbReference type="ARBA" id="ARBA00022692"/>
    </source>
</evidence>
<reference evidence="12" key="1">
    <citation type="submission" date="2003-08" db="EMBL/GenBank/DDBJ databases">
        <authorList>
            <person name="Birren B."/>
            <person name="Nusbaum C."/>
            <person name="Abebe A."/>
            <person name="Abouelleil A."/>
            <person name="Adekoya E."/>
            <person name="Ait-zahra M."/>
            <person name="Allen N."/>
            <person name="Allen T."/>
            <person name="An P."/>
            <person name="Anderson M."/>
            <person name="Anderson S."/>
            <person name="Arachchi H."/>
            <person name="Armbruster J."/>
            <person name="Bachantsang P."/>
            <person name="Baldwin J."/>
            <person name="Barry A."/>
            <person name="Bayul T."/>
            <person name="Blitshsteyn B."/>
            <person name="Bloom T."/>
            <person name="Blye J."/>
            <person name="Boguslavskiy L."/>
            <person name="Borowsky M."/>
            <person name="Boukhgalter B."/>
            <person name="Brunache A."/>
            <person name="Butler J."/>
            <person name="Calixte N."/>
            <person name="Calvo S."/>
            <person name="Camarata J."/>
            <person name="Campo K."/>
            <person name="Chang J."/>
            <person name="Cheshatsang Y."/>
            <person name="Citroen M."/>
            <person name="Collymore A."/>
            <person name="Considine T."/>
            <person name="Cook A."/>
            <person name="Cooke P."/>
            <person name="Corum B."/>
            <person name="Cuomo C."/>
            <person name="David R."/>
            <person name="Dawoe T."/>
            <person name="Degray S."/>
            <person name="Dodge S."/>
            <person name="Dooley K."/>
            <person name="Dorje P."/>
            <person name="Dorjee K."/>
            <person name="Dorris L."/>
            <person name="Duffey N."/>
            <person name="Dupes A."/>
            <person name="Elkins T."/>
            <person name="Engels R."/>
            <person name="Erickson J."/>
            <person name="Farina A."/>
            <person name="Faro S."/>
            <person name="Ferreira P."/>
            <person name="Fischer H."/>
            <person name="Fitzgerald M."/>
            <person name="Foley K."/>
            <person name="Gage D."/>
            <person name="Galagan J."/>
            <person name="Gearin G."/>
            <person name="Gnerre S."/>
            <person name="Gnirke A."/>
            <person name="Goyette A."/>
            <person name="Graham J."/>
            <person name="Grandbois E."/>
            <person name="Gyaltsen K."/>
            <person name="Hafez N."/>
            <person name="Hagopian D."/>
            <person name="Hagos B."/>
            <person name="Hall J."/>
            <person name="Hatcher B."/>
            <person name="Heller A."/>
            <person name="Higgins H."/>
            <person name="Honan T."/>
            <person name="Horn A."/>
            <person name="Houde N."/>
            <person name="Hughes L."/>
            <person name="Hulme W."/>
            <person name="Husby E."/>
            <person name="Iliev I."/>
            <person name="Jaffe D."/>
            <person name="Jones C."/>
            <person name="Kamal M."/>
            <person name="Kamat A."/>
            <person name="Kamvysselis M."/>
            <person name="Karlsson E."/>
            <person name="Kells C."/>
            <person name="Kieu A."/>
            <person name="Kisner P."/>
            <person name="Kodira C."/>
            <person name="Kulbokas E."/>
            <person name="Labutti K."/>
            <person name="Lama D."/>
            <person name="Landers T."/>
            <person name="Leger J."/>
            <person name="Levine S."/>
            <person name="Lewis D."/>
            <person name="Lewis T."/>
            <person name="Lindblad-toh K."/>
            <person name="Liu X."/>
            <person name="Lokyitsang T."/>
            <person name="Lokyitsang Y."/>
            <person name="Lucien O."/>
            <person name="Lui A."/>
            <person name="Ma L.J."/>
            <person name="Mabbitt R."/>
            <person name="Macdonald J."/>
            <person name="Maclean C."/>
            <person name="Major J."/>
            <person name="Manning J."/>
            <person name="Marabella R."/>
            <person name="Maru K."/>
            <person name="Matthews C."/>
            <person name="Mauceli E."/>
            <person name="Mccarthy M."/>
            <person name="Mcdonough S."/>
            <person name="Mcghee T."/>
            <person name="Meldrim J."/>
            <person name="Meneus L."/>
            <person name="Mesirov J."/>
            <person name="Mihalev A."/>
            <person name="Mihova T."/>
            <person name="Mikkelsen T."/>
            <person name="Mlenga V."/>
            <person name="Moru K."/>
            <person name="Mozes J."/>
            <person name="Mulrain L."/>
            <person name="Munson G."/>
            <person name="Naylor J."/>
            <person name="Newes C."/>
            <person name="Nguyen C."/>
            <person name="Nguyen N."/>
            <person name="Nguyen T."/>
            <person name="Nicol R."/>
            <person name="Nielsen C."/>
            <person name="Nizzari M."/>
            <person name="Norbu C."/>
            <person name="Norbu N."/>
            <person name="O'donnell P."/>
            <person name="Okoawo O."/>
            <person name="O'leary S."/>
            <person name="Omotosho B."/>
            <person name="O'neill K."/>
            <person name="Osman S."/>
            <person name="Parker S."/>
            <person name="Perrin D."/>
            <person name="Phunkhang P."/>
            <person name="Piqani B."/>
            <person name="Purcell S."/>
            <person name="Rachupka T."/>
            <person name="Ramasamy U."/>
            <person name="Rameau R."/>
            <person name="Ray V."/>
            <person name="Raymond C."/>
            <person name="Retta R."/>
            <person name="Richardson S."/>
            <person name="Rise C."/>
            <person name="Rodriguez J."/>
            <person name="Rogers J."/>
            <person name="Rogov P."/>
            <person name="Rutman M."/>
            <person name="Schupbach R."/>
            <person name="Seaman C."/>
            <person name="Settipalli S."/>
            <person name="Sharpe T."/>
            <person name="Sheridan J."/>
            <person name="Sherpa N."/>
            <person name="Shi J."/>
            <person name="Smirnov S."/>
            <person name="Smith C."/>
            <person name="Sougnez C."/>
            <person name="Spencer B."/>
            <person name="Stalker J."/>
            <person name="Stange-thomann N."/>
            <person name="Stavropoulos S."/>
            <person name="Stetson K."/>
            <person name="Stone C."/>
            <person name="Stone S."/>
            <person name="Stubbs M."/>
            <person name="Talamas J."/>
            <person name="Tchuinga P."/>
            <person name="Tenzing P."/>
            <person name="Tesfaye S."/>
            <person name="Theodore J."/>
            <person name="Thoulutsang Y."/>
            <person name="Topham K."/>
            <person name="Towey S."/>
            <person name="Tsamla T."/>
            <person name="Tsomo N."/>
            <person name="Vallee D."/>
            <person name="Vassiliev H."/>
            <person name="Venkataraman V."/>
            <person name="Vinson J."/>
            <person name="Vo A."/>
            <person name="Wade C."/>
            <person name="Wang S."/>
            <person name="Wangchuk T."/>
            <person name="Wangdi T."/>
            <person name="Whittaker C."/>
            <person name="Wilkinson J."/>
            <person name="Wu Y."/>
            <person name="Wyman D."/>
            <person name="Yadav S."/>
            <person name="Yang S."/>
            <person name="Yang X."/>
            <person name="Yeager S."/>
            <person name="Yee E."/>
            <person name="Young G."/>
            <person name="Zainoun J."/>
            <person name="Zembeck L."/>
            <person name="Zimmer A."/>
            <person name="Zody M."/>
            <person name="Lander E."/>
        </authorList>
    </citation>
    <scope>NUCLEOTIDE SEQUENCE [LARGE SCALE GENOMIC DNA]</scope>
</reference>
<evidence type="ECO:0000256" key="3">
    <source>
        <dbReference type="ARBA" id="ARBA00022676"/>
    </source>
</evidence>
<evidence type="ECO:0000313" key="12">
    <source>
        <dbReference type="Proteomes" id="UP000007875"/>
    </source>
</evidence>
<dbReference type="EC" id="2.4.1.-" evidence="10"/>
<evidence type="ECO:0000256" key="7">
    <source>
        <dbReference type="ARBA" id="ARBA00022989"/>
    </source>
</evidence>
<keyword evidence="3 10" id="KW-0328">Glycosyltransferase</keyword>
<dbReference type="AlphaFoldDB" id="H2ZHF1"/>
<dbReference type="Pfam" id="PF01762">
    <property type="entry name" value="Galactosyl_T"/>
    <property type="match status" value="1"/>
</dbReference>
<dbReference type="GO" id="GO:0006493">
    <property type="term" value="P:protein O-linked glycosylation"/>
    <property type="evidence" value="ECO:0007669"/>
    <property type="project" value="TreeGrafter"/>
</dbReference>
<dbReference type="PANTHER" id="PTHR11214">
    <property type="entry name" value="BETA-1,3-N-ACETYLGLUCOSAMINYLTRANSFERASE"/>
    <property type="match status" value="1"/>
</dbReference>
<dbReference type="HOGENOM" id="CLU_1113470_0_0_1"/>
<reference evidence="11" key="3">
    <citation type="submission" date="2025-09" db="UniProtKB">
        <authorList>
            <consortium name="Ensembl"/>
        </authorList>
    </citation>
    <scope>IDENTIFICATION</scope>
</reference>
<keyword evidence="8 10" id="KW-0333">Golgi apparatus</keyword>